<accession>A0A0G0TQY1</accession>
<dbReference type="GO" id="GO:0009103">
    <property type="term" value="P:lipopolysaccharide biosynthetic process"/>
    <property type="evidence" value="ECO:0007669"/>
    <property type="project" value="UniProtKB-ARBA"/>
</dbReference>
<keyword evidence="4 10" id="KW-0808">Transferase</keyword>
<dbReference type="PANTHER" id="PTHR33908">
    <property type="entry name" value="MANNOSYLTRANSFERASE YKCB-RELATED"/>
    <property type="match status" value="1"/>
</dbReference>
<dbReference type="Proteomes" id="UP000034531">
    <property type="component" value="Unassembled WGS sequence"/>
</dbReference>
<dbReference type="PANTHER" id="PTHR33908:SF11">
    <property type="entry name" value="MEMBRANE PROTEIN"/>
    <property type="match status" value="1"/>
</dbReference>
<organism evidence="10">
    <name type="scientific">Candidatus Curtissbacteria bacterium GW2011_GWA1_40_16</name>
    <dbReference type="NCBI Taxonomy" id="1618405"/>
    <lineage>
        <taxon>Bacteria</taxon>
        <taxon>Candidatus Curtissiibacteriota</taxon>
    </lineage>
</organism>
<dbReference type="InterPro" id="IPR050297">
    <property type="entry name" value="LipidA_mod_glycosyltrf_83"/>
</dbReference>
<comment type="caution">
    <text evidence="10">The sequence shown here is derived from an EMBL/GenBank/DDBJ whole genome shotgun (WGS) entry which is preliminary data.</text>
</comment>
<evidence type="ECO:0000256" key="5">
    <source>
        <dbReference type="ARBA" id="ARBA00022692"/>
    </source>
</evidence>
<sequence length="593" mass="68712">MKLIHKLISKKIKDHLRIDFILVIIIIIGSLLRLQNLAIVPSGLHIDEAQSAYNGYLIGKHLKNIHGEFFPTDIDYFEDYRPALSSYLTAPFTFLLGNNEIAARLPSALAGIFTIFLAYELCLLLLKDRNIARFSALFLAVSPYHVVFSRASTDGIIDVMWSILSLICITSFFKGKGIKWVFLAYIFWVLGFFTYQTSRFLTPIIVLATTVYGSVILKVNSKKVLIVILFLIAFFIFPLGYFIKSGKAGGRFDQVSVFSFPETQRSLNETITESGYYKLNPNIVRTFHNKITAYAQDIGRRYISFFSPDTVLFNTTLPIRYSVKNLGMITIFEFIGLLSAVYFSIRKKEKKMLLFFGMLLIAPIPSAITFEASPNFQRAIYLLPFWQILAGYGTYLALTSLAGKSKAILYLVGSSIFIWYVAFFLYQYFLITPVHEPFYRAYEQKEVAKYLASDANKYKKIVLSDNAGTYLYYLYFNKLDVFNLYVDKPTKYFREDFKLSNLNFKKERCIDDEKLFAREYELVVQFEDCPVYPFLEKEKEFRRKDKSLAVLAYKINNNLLRDYLDKKYTECIIQINNNSKESKEKCRKYINTI</sequence>
<evidence type="ECO:0000256" key="3">
    <source>
        <dbReference type="ARBA" id="ARBA00022676"/>
    </source>
</evidence>
<evidence type="ECO:0000256" key="7">
    <source>
        <dbReference type="ARBA" id="ARBA00023136"/>
    </source>
</evidence>
<feature type="domain" description="Glycosyltransferase RgtA/B/C/D-like" evidence="9">
    <location>
        <begin position="81"/>
        <end position="234"/>
    </location>
</feature>
<feature type="transmembrane region" description="Helical" evidence="8">
    <location>
        <begin position="20"/>
        <end position="39"/>
    </location>
</feature>
<feature type="transmembrane region" description="Helical" evidence="8">
    <location>
        <begin position="201"/>
        <end position="217"/>
    </location>
</feature>
<feature type="transmembrane region" description="Helical" evidence="8">
    <location>
        <begin position="379"/>
        <end position="398"/>
    </location>
</feature>
<dbReference type="GO" id="GO:0016763">
    <property type="term" value="F:pentosyltransferase activity"/>
    <property type="evidence" value="ECO:0007669"/>
    <property type="project" value="TreeGrafter"/>
</dbReference>
<dbReference type="Pfam" id="PF13231">
    <property type="entry name" value="PMT_2"/>
    <property type="match status" value="1"/>
</dbReference>
<comment type="subcellular location">
    <subcellularLocation>
        <location evidence="1">Cell membrane</location>
        <topology evidence="1">Multi-pass membrane protein</topology>
    </subcellularLocation>
</comment>
<dbReference type="AlphaFoldDB" id="A0A0G0TQY1"/>
<evidence type="ECO:0000256" key="8">
    <source>
        <dbReference type="SAM" id="Phobius"/>
    </source>
</evidence>
<keyword evidence="2" id="KW-1003">Cell membrane</keyword>
<keyword evidence="3" id="KW-0328">Glycosyltransferase</keyword>
<feature type="transmembrane region" description="Helical" evidence="8">
    <location>
        <begin position="180"/>
        <end position="195"/>
    </location>
</feature>
<protein>
    <submittedName>
        <fullName evidence="10">Glycosyl transferase family 39</fullName>
    </submittedName>
</protein>
<feature type="transmembrane region" description="Helical" evidence="8">
    <location>
        <begin position="352"/>
        <end position="373"/>
    </location>
</feature>
<evidence type="ECO:0000256" key="4">
    <source>
        <dbReference type="ARBA" id="ARBA00022679"/>
    </source>
</evidence>
<feature type="transmembrane region" description="Helical" evidence="8">
    <location>
        <begin position="101"/>
        <end position="119"/>
    </location>
</feature>
<dbReference type="GO" id="GO:0005886">
    <property type="term" value="C:plasma membrane"/>
    <property type="evidence" value="ECO:0007669"/>
    <property type="project" value="UniProtKB-SubCell"/>
</dbReference>
<feature type="transmembrane region" description="Helical" evidence="8">
    <location>
        <begin position="131"/>
        <end position="149"/>
    </location>
</feature>
<feature type="transmembrane region" description="Helical" evidence="8">
    <location>
        <begin position="407"/>
        <end position="429"/>
    </location>
</feature>
<evidence type="ECO:0000256" key="6">
    <source>
        <dbReference type="ARBA" id="ARBA00022989"/>
    </source>
</evidence>
<name>A0A0G0TQY1_9BACT</name>
<keyword evidence="5 8" id="KW-0812">Transmembrane</keyword>
<proteinExistence type="predicted"/>
<feature type="transmembrane region" description="Helical" evidence="8">
    <location>
        <begin position="155"/>
        <end position="173"/>
    </location>
</feature>
<feature type="transmembrane region" description="Helical" evidence="8">
    <location>
        <begin position="326"/>
        <end position="345"/>
    </location>
</feature>
<evidence type="ECO:0000313" key="10">
    <source>
        <dbReference type="EMBL" id="KKR49465.1"/>
    </source>
</evidence>
<dbReference type="EMBL" id="LBYI01000026">
    <property type="protein sequence ID" value="KKR49465.1"/>
    <property type="molecule type" value="Genomic_DNA"/>
</dbReference>
<evidence type="ECO:0000256" key="2">
    <source>
        <dbReference type="ARBA" id="ARBA00022475"/>
    </source>
</evidence>
<dbReference type="InterPro" id="IPR038731">
    <property type="entry name" value="RgtA/B/C-like"/>
</dbReference>
<keyword evidence="6 8" id="KW-1133">Transmembrane helix</keyword>
<keyword evidence="7 8" id="KW-0472">Membrane</keyword>
<evidence type="ECO:0000256" key="1">
    <source>
        <dbReference type="ARBA" id="ARBA00004651"/>
    </source>
</evidence>
<feature type="transmembrane region" description="Helical" evidence="8">
    <location>
        <begin position="224"/>
        <end position="243"/>
    </location>
</feature>
<evidence type="ECO:0000259" key="9">
    <source>
        <dbReference type="Pfam" id="PF13231"/>
    </source>
</evidence>
<reference evidence="10" key="1">
    <citation type="journal article" date="2015" name="Nature">
        <title>rRNA introns, odd ribosomes, and small enigmatic genomes across a large radiation of phyla.</title>
        <authorList>
            <person name="Brown C.T."/>
            <person name="Hug L.A."/>
            <person name="Thomas B.C."/>
            <person name="Sharon I."/>
            <person name="Castelle C.J."/>
            <person name="Singh A."/>
            <person name="Wilkins M.J."/>
            <person name="Williams K.H."/>
            <person name="Banfield J.F."/>
        </authorList>
    </citation>
    <scope>NUCLEOTIDE SEQUENCE [LARGE SCALE GENOMIC DNA]</scope>
</reference>
<gene>
    <name evidence="10" type="ORF">UT84_C0026G0005</name>
</gene>